<dbReference type="EMBL" id="CP023510">
    <property type="protein sequence ID" value="ATF62299.1"/>
    <property type="molecule type" value="Genomic_DNA"/>
</dbReference>
<gene>
    <name evidence="1" type="ORF">CO690_00855</name>
</gene>
<name>A0A291DDA3_9MICC</name>
<proteinExistence type="predicted"/>
<organism evidence="1 2">
    <name type="scientific">Rothia mucilaginosa</name>
    <dbReference type="NCBI Taxonomy" id="43675"/>
    <lineage>
        <taxon>Bacteria</taxon>
        <taxon>Bacillati</taxon>
        <taxon>Actinomycetota</taxon>
        <taxon>Actinomycetes</taxon>
        <taxon>Micrococcales</taxon>
        <taxon>Micrococcaceae</taxon>
        <taxon>Rothia</taxon>
    </lineage>
</organism>
<reference evidence="2" key="1">
    <citation type="submission" date="2017-09" db="EMBL/GenBank/DDBJ databases">
        <title>FDA dAtabase for Regulatory Grade micrObial Sequences (FDA-ARGOS): Supporting development and validation of Infectious Disease Dx tests.</title>
        <authorList>
            <person name="Minogue T."/>
            <person name="Wolcott M."/>
            <person name="Wasieloski L."/>
            <person name="Aguilar W."/>
            <person name="Moore D."/>
            <person name="Tallon L."/>
            <person name="Sadzewicz L."/>
            <person name="Ott S."/>
            <person name="Zhao X."/>
            <person name="Nagaraj S."/>
            <person name="Vavikolanu K."/>
            <person name="Aluvathingal J."/>
            <person name="Nadendla S."/>
            <person name="Sichtig H."/>
        </authorList>
    </citation>
    <scope>NUCLEOTIDE SEQUENCE [LARGE SCALE GENOMIC DNA]</scope>
    <source>
        <strain evidence="2">FDAARGOS_369</strain>
    </source>
</reference>
<dbReference type="RefSeq" id="WP_070600077.1">
    <property type="nucleotide sequence ID" value="NZ_CP023510.1"/>
</dbReference>
<evidence type="ECO:0000313" key="1">
    <source>
        <dbReference type="EMBL" id="ATF62299.1"/>
    </source>
</evidence>
<protein>
    <submittedName>
        <fullName evidence="1">Uncharacterized protein</fullName>
    </submittedName>
</protein>
<accession>A0A291DDA3</accession>
<evidence type="ECO:0000313" key="2">
    <source>
        <dbReference type="Proteomes" id="UP000218628"/>
    </source>
</evidence>
<dbReference type="AlphaFoldDB" id="A0A291DDA3"/>
<dbReference type="Proteomes" id="UP000218628">
    <property type="component" value="Chromosome"/>
</dbReference>
<sequence>MEPLTTDQLTAKILYLEEDNSKLRSQLLDAQVRLGLIALAPSEEQMTISAEPLDQPAAPEAHVMSIDEAAEHFSNGEAQ</sequence>